<feature type="transmembrane region" description="Helical" evidence="6">
    <location>
        <begin position="108"/>
        <end position="126"/>
    </location>
</feature>
<evidence type="ECO:0000313" key="8">
    <source>
        <dbReference type="Proteomes" id="UP000032633"/>
    </source>
</evidence>
<sequence>MNARIQNHTRNVLLICMGSFIFAFGMNYFIIPNQLSEGGIAGLTIVAYYLFKFPPWIVTLVLNIPIFIMGYRMLDKRTMVYTVIGTLASSCFLFLTHGWGEAIPDDPLLASLYSGIFVGGGLGIVLRAGGTTGSSTILARLCQKYWGWTIANAILFFDIVVILGSYFVIRSLTGESCRSLRRSSRK</sequence>
<evidence type="ECO:0000256" key="3">
    <source>
        <dbReference type="ARBA" id="ARBA00022692"/>
    </source>
</evidence>
<evidence type="ECO:0000256" key="1">
    <source>
        <dbReference type="ARBA" id="ARBA00004651"/>
    </source>
</evidence>
<keyword evidence="5 6" id="KW-0472">Membrane</keyword>
<dbReference type="InterPro" id="IPR051461">
    <property type="entry name" value="UPF0750_membrane"/>
</dbReference>
<evidence type="ECO:0000256" key="4">
    <source>
        <dbReference type="ARBA" id="ARBA00022989"/>
    </source>
</evidence>
<dbReference type="Proteomes" id="UP000032633">
    <property type="component" value="Chromosome"/>
</dbReference>
<evidence type="ECO:0008006" key="9">
    <source>
        <dbReference type="Google" id="ProtNLM"/>
    </source>
</evidence>
<dbReference type="PANTHER" id="PTHR33545">
    <property type="entry name" value="UPF0750 MEMBRANE PROTEIN YITT-RELATED"/>
    <property type="match status" value="1"/>
</dbReference>
<feature type="transmembrane region" description="Helical" evidence="6">
    <location>
        <begin position="78"/>
        <end position="96"/>
    </location>
</feature>
<dbReference type="AlphaFoldDB" id="A0A0D5NK78"/>
<keyword evidence="4 6" id="KW-1133">Transmembrane helix</keyword>
<accession>A0A0D5NK78</accession>
<gene>
    <name evidence="7" type="ORF">VN24_13580</name>
</gene>
<evidence type="ECO:0000256" key="2">
    <source>
        <dbReference type="ARBA" id="ARBA00022475"/>
    </source>
</evidence>
<dbReference type="PATRIC" id="fig|1126833.4.peg.2960"/>
<feature type="transmembrane region" description="Helical" evidence="6">
    <location>
        <begin position="12"/>
        <end position="31"/>
    </location>
</feature>
<reference evidence="7 8" key="1">
    <citation type="journal article" date="2015" name="J. Biotechnol.">
        <title>Complete genome sequence of Paenibacillus beijingensis 7188(T) (=DSM 24997(T)), a novel rhizobacterium from jujube garden soil.</title>
        <authorList>
            <person name="Kwak Y."/>
            <person name="Shin J.H."/>
        </authorList>
    </citation>
    <scope>NUCLEOTIDE SEQUENCE [LARGE SCALE GENOMIC DNA]</scope>
    <source>
        <strain evidence="7 8">DSM 24997</strain>
    </source>
</reference>
<dbReference type="EMBL" id="CP011058">
    <property type="protein sequence ID" value="AJY75412.1"/>
    <property type="molecule type" value="Genomic_DNA"/>
</dbReference>
<dbReference type="RefSeq" id="WP_045670841.1">
    <property type="nucleotide sequence ID" value="NZ_CP011058.1"/>
</dbReference>
<protein>
    <recommendedName>
        <fullName evidence="9">YitT family protein</fullName>
    </recommendedName>
</protein>
<evidence type="ECO:0000256" key="6">
    <source>
        <dbReference type="SAM" id="Phobius"/>
    </source>
</evidence>
<feature type="transmembrane region" description="Helical" evidence="6">
    <location>
        <begin position="146"/>
        <end position="169"/>
    </location>
</feature>
<comment type="subcellular location">
    <subcellularLocation>
        <location evidence="1">Cell membrane</location>
        <topology evidence="1">Multi-pass membrane protein</topology>
    </subcellularLocation>
</comment>
<dbReference type="STRING" id="1126833.VN24_13580"/>
<feature type="transmembrane region" description="Helical" evidence="6">
    <location>
        <begin position="51"/>
        <end position="71"/>
    </location>
</feature>
<dbReference type="PANTHER" id="PTHR33545:SF4">
    <property type="entry name" value="UPF0750 MEMBRANE PROTEIN YXKD"/>
    <property type="match status" value="1"/>
</dbReference>
<dbReference type="HOGENOM" id="CLU_063199_4_2_9"/>
<evidence type="ECO:0000313" key="7">
    <source>
        <dbReference type="EMBL" id="AJY75412.1"/>
    </source>
</evidence>
<keyword evidence="8" id="KW-1185">Reference proteome</keyword>
<organism evidence="7 8">
    <name type="scientific">Paenibacillus beijingensis</name>
    <dbReference type="NCBI Taxonomy" id="1126833"/>
    <lineage>
        <taxon>Bacteria</taxon>
        <taxon>Bacillati</taxon>
        <taxon>Bacillota</taxon>
        <taxon>Bacilli</taxon>
        <taxon>Bacillales</taxon>
        <taxon>Paenibacillaceae</taxon>
        <taxon>Paenibacillus</taxon>
    </lineage>
</organism>
<name>A0A0D5NK78_9BACL</name>
<reference evidence="8" key="2">
    <citation type="submission" date="2015-03" db="EMBL/GenBank/DDBJ databases">
        <title>Genome sequence of Paenibacillus beijingensis strain DSM 24997T.</title>
        <authorList>
            <person name="Kwak Y."/>
            <person name="Shin J.-H."/>
        </authorList>
    </citation>
    <scope>NUCLEOTIDE SEQUENCE [LARGE SCALE GENOMIC DNA]</scope>
    <source>
        <strain evidence="8">DSM 24997</strain>
    </source>
</reference>
<dbReference type="Pfam" id="PF02588">
    <property type="entry name" value="YitT_membrane"/>
    <property type="match status" value="1"/>
</dbReference>
<evidence type="ECO:0000256" key="5">
    <source>
        <dbReference type="ARBA" id="ARBA00023136"/>
    </source>
</evidence>
<keyword evidence="2" id="KW-1003">Cell membrane</keyword>
<dbReference type="InterPro" id="IPR003740">
    <property type="entry name" value="YitT"/>
</dbReference>
<keyword evidence="3 6" id="KW-0812">Transmembrane</keyword>
<proteinExistence type="predicted"/>
<dbReference type="KEGG" id="pbj:VN24_13580"/>
<dbReference type="GO" id="GO:0005886">
    <property type="term" value="C:plasma membrane"/>
    <property type="evidence" value="ECO:0007669"/>
    <property type="project" value="UniProtKB-SubCell"/>
</dbReference>